<evidence type="ECO:0000256" key="3">
    <source>
        <dbReference type="ARBA" id="ARBA00022801"/>
    </source>
</evidence>
<accession>A0A9E7EBU0</accession>
<dbReference type="Pfam" id="PF05028">
    <property type="entry name" value="PARG_cat_C"/>
    <property type="match status" value="1"/>
</dbReference>
<dbReference type="GO" id="GO:0004649">
    <property type="term" value="F:poly(ADP-ribose) glycohydrolase activity"/>
    <property type="evidence" value="ECO:0007669"/>
    <property type="project" value="UniProtKB-EC"/>
</dbReference>
<gene>
    <name evidence="10" type="ORF">MUK42_09553</name>
</gene>
<dbReference type="GO" id="GO:1990966">
    <property type="term" value="P:ATP generation from poly-ADP-D-ribose"/>
    <property type="evidence" value="ECO:0007669"/>
    <property type="project" value="TreeGrafter"/>
</dbReference>
<dbReference type="GO" id="GO:0006282">
    <property type="term" value="P:regulation of DNA repair"/>
    <property type="evidence" value="ECO:0007669"/>
    <property type="project" value="InterPro"/>
</dbReference>
<feature type="active site" evidence="4">
    <location>
        <position position="314"/>
    </location>
</feature>
<feature type="compositionally biased region" description="Polar residues" evidence="6">
    <location>
        <begin position="445"/>
        <end position="457"/>
    </location>
</feature>
<evidence type="ECO:0000313" key="11">
    <source>
        <dbReference type="Proteomes" id="UP001055439"/>
    </source>
</evidence>
<evidence type="ECO:0000256" key="1">
    <source>
        <dbReference type="ARBA" id="ARBA00009545"/>
    </source>
</evidence>
<dbReference type="PANTHER" id="PTHR12837:SF0">
    <property type="entry name" value="POLY(ADP-RIBOSE) GLYCOHYDROLASE"/>
    <property type="match status" value="1"/>
</dbReference>
<dbReference type="EMBL" id="CP097502">
    <property type="protein sequence ID" value="URD74334.1"/>
    <property type="molecule type" value="Genomic_DNA"/>
</dbReference>
<evidence type="ECO:0000256" key="6">
    <source>
        <dbReference type="SAM" id="MobiDB-lite"/>
    </source>
</evidence>
<dbReference type="OrthoDB" id="1937899at2759"/>
<dbReference type="EC" id="3.2.1.143" evidence="2"/>
<dbReference type="GO" id="GO:0005634">
    <property type="term" value="C:nucleus"/>
    <property type="evidence" value="ECO:0007669"/>
    <property type="project" value="TreeGrafter"/>
</dbReference>
<dbReference type="GO" id="GO:0009225">
    <property type="term" value="P:nucleotide-sugar metabolic process"/>
    <property type="evidence" value="ECO:0007669"/>
    <property type="project" value="TreeGrafter"/>
</dbReference>
<evidence type="ECO:0000259" key="9">
    <source>
        <dbReference type="Pfam" id="PF20811"/>
    </source>
</evidence>
<evidence type="ECO:0000259" key="8">
    <source>
        <dbReference type="Pfam" id="PF05028"/>
    </source>
</evidence>
<evidence type="ECO:0000313" key="10">
    <source>
        <dbReference type="EMBL" id="URD74334.1"/>
    </source>
</evidence>
<feature type="domain" description="PARG helical" evidence="9">
    <location>
        <begin position="116"/>
        <end position="247"/>
    </location>
</feature>
<dbReference type="GO" id="GO:0005975">
    <property type="term" value="P:carbohydrate metabolic process"/>
    <property type="evidence" value="ECO:0007669"/>
    <property type="project" value="InterPro"/>
</dbReference>
<feature type="binding site" evidence="5">
    <location>
        <position position="299"/>
    </location>
    <ligand>
        <name>substrate</name>
    </ligand>
</feature>
<organism evidence="10 11">
    <name type="scientific">Musa troglodytarum</name>
    <name type="common">fe'i banana</name>
    <dbReference type="NCBI Taxonomy" id="320322"/>
    <lineage>
        <taxon>Eukaryota</taxon>
        <taxon>Viridiplantae</taxon>
        <taxon>Streptophyta</taxon>
        <taxon>Embryophyta</taxon>
        <taxon>Tracheophyta</taxon>
        <taxon>Spermatophyta</taxon>
        <taxon>Magnoliopsida</taxon>
        <taxon>Liliopsida</taxon>
        <taxon>Zingiberales</taxon>
        <taxon>Musaceae</taxon>
        <taxon>Musa</taxon>
    </lineage>
</organism>
<dbReference type="InterPro" id="IPR048362">
    <property type="entry name" value="PARG_helical"/>
</dbReference>
<dbReference type="GO" id="GO:0005737">
    <property type="term" value="C:cytoplasm"/>
    <property type="evidence" value="ECO:0007669"/>
    <property type="project" value="TreeGrafter"/>
</dbReference>
<sequence length="580" mass="65169">MAESFGVGGVVCGWLRSSLLALPCAISSVDMEKREDLNSILPFLPLFLRSSALFWPSQVLEALKALASGPAVSRVRSGGVLFDSILDLRDSLGLSSGELAPRTASGYALFFDEMMSGMDSRVWFEEAIPGMARLLLRLPSLLEAHYLKSDEMFGEGKAGLRFMGPQEPGLVFLNQELIAALLSCAMFCLFPTRDRDARCPPIINFDVLFASLNRNGKHSQEQKVRCLVHYFERICLRMPTGYVSFERKVLPRESSDHGVTYPTAANWSTSTVPLCSFEVFSSGLIEDQPHEAIEVDFANEYLGGGALKWGCVQEEIRFMINPELIVGMLFMACMEDNEAIEIIGIERFSCFMGYGSSFRFIGDYVDNKPYVSVGRRKTRIVAIDALCSPRMWQYKVEGLVRETNKAFCGFLDQSMYKCRLKWYANSSKQEKSTGISENENRSEVEGNSDSESSQVMDSQDNVGIATGNWGCGVFGGDPEIKSIIQWLAASQALRPFIHYYTFGEAALHRLEEVRQWILLHGWTVGDLWNMLVEYSDQRLNRKTHVGFFAWLLPCNKPSDVRHTSEHFTLSHLRLVSSRLS</sequence>
<feature type="active site" evidence="4">
    <location>
        <position position="296"/>
    </location>
</feature>
<name>A0A9E7EBU0_9LILI</name>
<feature type="active site" evidence="4">
    <location>
        <position position="315"/>
    </location>
</feature>
<feature type="binding site" evidence="5">
    <location>
        <position position="313"/>
    </location>
    <ligand>
        <name>substrate</name>
    </ligand>
</feature>
<evidence type="ECO:0000256" key="2">
    <source>
        <dbReference type="ARBA" id="ARBA00012255"/>
    </source>
</evidence>
<evidence type="ECO:0000256" key="7">
    <source>
        <dbReference type="SAM" id="SignalP"/>
    </source>
</evidence>
<keyword evidence="7" id="KW-0732">Signal</keyword>
<dbReference type="AlphaFoldDB" id="A0A9E7EBU0"/>
<protein>
    <recommendedName>
        <fullName evidence="2">poly(ADP-ribose) glycohydrolase</fullName>
        <ecNumber evidence="2">3.2.1.143</ecNumber>
    </recommendedName>
</protein>
<feature type="region of interest" description="Disordered" evidence="6">
    <location>
        <begin position="431"/>
        <end position="457"/>
    </location>
</feature>
<feature type="signal peptide" evidence="7">
    <location>
        <begin position="1"/>
        <end position="21"/>
    </location>
</feature>
<keyword evidence="3" id="KW-0378">Hydrolase</keyword>
<feature type="binding site" evidence="5">
    <location>
        <position position="354"/>
    </location>
    <ligand>
        <name>substrate</name>
    </ligand>
</feature>
<dbReference type="PANTHER" id="PTHR12837">
    <property type="entry name" value="POLY ADP-RIBOSE GLYCOHYDROLASE"/>
    <property type="match status" value="1"/>
</dbReference>
<dbReference type="Proteomes" id="UP001055439">
    <property type="component" value="Chromosome 1"/>
</dbReference>
<feature type="chain" id="PRO_5039107787" description="poly(ADP-ribose) glycohydrolase" evidence="7">
    <location>
        <begin position="22"/>
        <end position="580"/>
    </location>
</feature>
<reference evidence="10" key="1">
    <citation type="submission" date="2022-05" db="EMBL/GenBank/DDBJ databases">
        <title>The Musa troglodytarum L. genome provides insights into the mechanism of non-climacteric behaviour and enrichment of carotenoids.</title>
        <authorList>
            <person name="Wang J."/>
        </authorList>
    </citation>
    <scope>NUCLEOTIDE SEQUENCE</scope>
    <source>
        <tissue evidence="10">Leaf</tissue>
    </source>
</reference>
<feature type="domain" description="PARG catalytic Macro" evidence="8">
    <location>
        <begin position="265"/>
        <end position="508"/>
    </location>
</feature>
<evidence type="ECO:0000256" key="5">
    <source>
        <dbReference type="PIRSR" id="PIRSR607724-2"/>
    </source>
</evidence>
<keyword evidence="11" id="KW-1185">Reference proteome</keyword>
<evidence type="ECO:0000256" key="4">
    <source>
        <dbReference type="PIRSR" id="PIRSR607724-1"/>
    </source>
</evidence>
<proteinExistence type="inferred from homology"/>
<dbReference type="InterPro" id="IPR046372">
    <property type="entry name" value="PARG_cat_C"/>
</dbReference>
<comment type="similarity">
    <text evidence="1">Belongs to the poly(ADP-ribose) glycohydrolase family.</text>
</comment>
<dbReference type="InterPro" id="IPR007724">
    <property type="entry name" value="Poly_GlycHdrlase"/>
</dbReference>
<dbReference type="Pfam" id="PF20811">
    <property type="entry name" value="PARG_cat_N"/>
    <property type="match status" value="1"/>
</dbReference>